<sequence>MPLGVPEADARVDNPQHRFALKLELEPELGPRSEMLTVEKAFFADIDDLAESSKIYPQSFQGPARGSAEASRFTAGVILDGFTARYSRTFAMIVVCLGLDNKNSSAATFHRAE</sequence>
<dbReference type="InParanoid" id="A0A218Z1C4"/>
<evidence type="ECO:0000313" key="2">
    <source>
        <dbReference type="Proteomes" id="UP000242519"/>
    </source>
</evidence>
<accession>A0A218Z1C4</accession>
<keyword evidence="2" id="KW-1185">Reference proteome</keyword>
<organism evidence="1 2">
    <name type="scientific">Diplocarpon coronariae</name>
    <dbReference type="NCBI Taxonomy" id="2795749"/>
    <lineage>
        <taxon>Eukaryota</taxon>
        <taxon>Fungi</taxon>
        <taxon>Dikarya</taxon>
        <taxon>Ascomycota</taxon>
        <taxon>Pezizomycotina</taxon>
        <taxon>Leotiomycetes</taxon>
        <taxon>Helotiales</taxon>
        <taxon>Drepanopezizaceae</taxon>
        <taxon>Diplocarpon</taxon>
    </lineage>
</organism>
<proteinExistence type="predicted"/>
<dbReference type="AlphaFoldDB" id="A0A218Z1C4"/>
<name>A0A218Z1C4_9HELO</name>
<gene>
    <name evidence="1" type="ORF">B2J93_4721</name>
</gene>
<dbReference type="EMBL" id="MZNU01000257">
    <property type="protein sequence ID" value="OWP01871.1"/>
    <property type="molecule type" value="Genomic_DNA"/>
</dbReference>
<dbReference type="Proteomes" id="UP000242519">
    <property type="component" value="Unassembled WGS sequence"/>
</dbReference>
<comment type="caution">
    <text evidence="1">The sequence shown here is derived from an EMBL/GenBank/DDBJ whole genome shotgun (WGS) entry which is preliminary data.</text>
</comment>
<evidence type="ECO:0000313" key="1">
    <source>
        <dbReference type="EMBL" id="OWP01871.1"/>
    </source>
</evidence>
<protein>
    <submittedName>
        <fullName evidence="1">Uncharacterized protein</fullName>
    </submittedName>
</protein>
<reference evidence="1 2" key="1">
    <citation type="submission" date="2017-04" db="EMBL/GenBank/DDBJ databases">
        <title>Draft genome sequence of Marssonina coronaria NL1: causal agent of apple blotch.</title>
        <authorList>
            <person name="Cheng Q."/>
        </authorList>
    </citation>
    <scope>NUCLEOTIDE SEQUENCE [LARGE SCALE GENOMIC DNA]</scope>
    <source>
        <strain evidence="1 2">NL1</strain>
    </source>
</reference>